<dbReference type="GO" id="GO:0044780">
    <property type="term" value="P:bacterial-type flagellum assembly"/>
    <property type="evidence" value="ECO:0007669"/>
    <property type="project" value="InterPro"/>
</dbReference>
<dbReference type="SUPFAM" id="SSF140566">
    <property type="entry name" value="FlgN-like"/>
    <property type="match status" value="1"/>
</dbReference>
<dbReference type="InterPro" id="IPR036679">
    <property type="entry name" value="FlgN-like_sf"/>
</dbReference>
<sequence>MSRMTREQALGKLSAGVSADIDACQAILALLARQFDAALRHRSAELAELADELAPQLDAMEQRRVQRVSLVRALCGASADMATLIASLGAPQREALSAAWQSLEQLVLECKRLNVRNSALLTEQFSIMQRVLHGEETLYEAR</sequence>
<dbReference type="Proteomes" id="UP000229897">
    <property type="component" value="Chromosome"/>
</dbReference>
<dbReference type="InterPro" id="IPR007809">
    <property type="entry name" value="FlgN-like"/>
</dbReference>
<dbReference type="EMBL" id="CP024608">
    <property type="protein sequence ID" value="ATQ74647.1"/>
    <property type="molecule type" value="Genomic_DNA"/>
</dbReference>
<dbReference type="KEGG" id="mass:CR152_09015"/>
<reference evidence="4" key="1">
    <citation type="submission" date="2017-10" db="EMBL/GenBank/DDBJ databases">
        <title>Massilia psychrophilum sp. nov., a novel purple-pigmented bacterium isolated from Tianshan glacier, Xinjiang Municipality, China.</title>
        <authorList>
            <person name="Wang H."/>
        </authorList>
    </citation>
    <scope>NUCLEOTIDE SEQUENCE [LARGE SCALE GENOMIC DNA]</scope>
    <source>
        <strain evidence="4">B2</strain>
    </source>
</reference>
<name>A0A2D2DI47_9BURK</name>
<evidence type="ECO:0000313" key="5">
    <source>
        <dbReference type="Proteomes" id="UP000229897"/>
    </source>
</evidence>
<organism evidence="4 5">
    <name type="scientific">Massilia violaceinigra</name>
    <dbReference type="NCBI Taxonomy" id="2045208"/>
    <lineage>
        <taxon>Bacteria</taxon>
        <taxon>Pseudomonadati</taxon>
        <taxon>Pseudomonadota</taxon>
        <taxon>Betaproteobacteria</taxon>
        <taxon>Burkholderiales</taxon>
        <taxon>Oxalobacteraceae</taxon>
        <taxon>Telluria group</taxon>
        <taxon>Massilia</taxon>
    </lineage>
</organism>
<gene>
    <name evidence="4" type="ORF">CR152_09015</name>
</gene>
<evidence type="ECO:0000256" key="3">
    <source>
        <dbReference type="ARBA" id="ARBA00022795"/>
    </source>
</evidence>
<dbReference type="Pfam" id="PF05130">
    <property type="entry name" value="FlgN"/>
    <property type="match status" value="1"/>
</dbReference>
<evidence type="ECO:0000256" key="1">
    <source>
        <dbReference type="ARBA" id="ARBA00002397"/>
    </source>
</evidence>
<keyword evidence="4" id="KW-0966">Cell projection</keyword>
<keyword evidence="4" id="KW-0282">Flagellum</keyword>
<proteinExistence type="inferred from homology"/>
<comment type="function">
    <text evidence="1">Required for the efficient initiation of filament assembly.</text>
</comment>
<evidence type="ECO:0000313" key="4">
    <source>
        <dbReference type="EMBL" id="ATQ74647.1"/>
    </source>
</evidence>
<comment type="similarity">
    <text evidence="2">Belongs to the FlgN family.</text>
</comment>
<dbReference type="OrthoDB" id="8595824at2"/>
<accession>A0A2D2DI47</accession>
<dbReference type="Gene3D" id="1.20.58.300">
    <property type="entry name" value="FlgN-like"/>
    <property type="match status" value="1"/>
</dbReference>
<protein>
    <submittedName>
        <fullName evidence="4">Flagellar protein FlgN</fullName>
    </submittedName>
</protein>
<keyword evidence="5" id="KW-1185">Reference proteome</keyword>
<evidence type="ECO:0000256" key="2">
    <source>
        <dbReference type="ARBA" id="ARBA00007703"/>
    </source>
</evidence>
<keyword evidence="4" id="KW-0969">Cilium</keyword>
<dbReference type="AlphaFoldDB" id="A0A2D2DI47"/>
<dbReference type="RefSeq" id="WP_099874622.1">
    <property type="nucleotide sequence ID" value="NZ_CP024608.1"/>
</dbReference>
<keyword evidence="3" id="KW-1005">Bacterial flagellum biogenesis</keyword>